<comment type="caution">
    <text evidence="1">The sequence shown here is derived from an EMBL/GenBank/DDBJ whole genome shotgun (WGS) entry which is preliminary data.</text>
</comment>
<dbReference type="EMBL" id="BTPU01000102">
    <property type="protein sequence ID" value="GMQ65223.1"/>
    <property type="molecule type" value="Genomic_DNA"/>
</dbReference>
<evidence type="ECO:0000313" key="2">
    <source>
        <dbReference type="Proteomes" id="UP001374599"/>
    </source>
</evidence>
<protein>
    <submittedName>
        <fullName evidence="1">AzlC family ABC transporter permease</fullName>
    </submittedName>
</protein>
<dbReference type="Proteomes" id="UP001374599">
    <property type="component" value="Unassembled WGS sequence"/>
</dbReference>
<name>A0ACB5URK8_9FIRM</name>
<evidence type="ECO:0000313" key="1">
    <source>
        <dbReference type="EMBL" id="GMQ65223.1"/>
    </source>
</evidence>
<keyword evidence="2" id="KW-1185">Reference proteome</keyword>
<proteinExistence type="predicted"/>
<accession>A0ACB5URK8</accession>
<sequence length="237" mass="25937">MKKENRIRYSYSDGFIDGLPIVIGFVPIAMTFGILAKTSNISLLEGILFSVLVFAGASQFIALNLLMVGAGIGEIIVTTLLVNMRHMLMSASLASRLTKDMKKWSPLIAFGITDETFSVSSFKHETLTKEYMLSLEFIAYLSWVGGTALGYIVGGILPDIVKASMGVALYAMFAAILIPEIKKSNKALILACLSGVTNTVCKYILIIPQGWSIIISITLVSLLGVYLFREQEVKEYE</sequence>
<reference evidence="1" key="1">
    <citation type="submission" date="2023-09" db="EMBL/GenBank/DDBJ databases">
        <title>Vallitalea sediminicola and Vallitalea maricola sp. nov., anaerobic bacteria isolated from marine sediment.</title>
        <authorList>
            <person name="Hirano S."/>
            <person name="Maeda A."/>
            <person name="Terahara T."/>
            <person name="Mori K."/>
            <person name="Hamada M."/>
            <person name="Matsumoto R."/>
            <person name="Kobayashi T."/>
        </authorList>
    </citation>
    <scope>NUCLEOTIDE SEQUENCE</scope>
    <source>
        <strain evidence="1">AN17-2</strain>
    </source>
</reference>
<organism evidence="1 2">
    <name type="scientific">Vallitalea maricola</name>
    <dbReference type="NCBI Taxonomy" id="3074433"/>
    <lineage>
        <taxon>Bacteria</taxon>
        <taxon>Bacillati</taxon>
        <taxon>Bacillota</taxon>
        <taxon>Clostridia</taxon>
        <taxon>Lachnospirales</taxon>
        <taxon>Vallitaleaceae</taxon>
        <taxon>Vallitalea</taxon>
    </lineage>
</organism>
<gene>
    <name evidence="1" type="ORF">AN2V17_44650</name>
</gene>